<protein>
    <submittedName>
        <fullName evidence="1">Uncharacterized protein</fullName>
    </submittedName>
</protein>
<name>A0A8H4KHQ7_9HYPO</name>
<dbReference type="Pfam" id="PF13279">
    <property type="entry name" value="4HBT_2"/>
    <property type="match status" value="1"/>
</dbReference>
<dbReference type="Proteomes" id="UP000605986">
    <property type="component" value="Unassembled WGS sequence"/>
</dbReference>
<sequence>MSLSLRLVKRPIGLVAKAPMTQLRLYSGLPSRWLSDVQRDLRELTSDKYPSECRAEAGKLFHDNVRSWRQLLAGSQGFLLGHVNNVIYNRYVETGRVYFIRKHGEEAPPEEKPHWDDLPTPRSLGLILKSITTEYKFPLEFPDMITVLYKLREAPTSESSSLKMEALVLSEKHRRVAARCIDETTIYDYTTRKKSVLKPFMVEKFQETFKKQEEYRVKQTYRARQVVAAAQELKNKFQPSSESS</sequence>
<proteinExistence type="predicted"/>
<dbReference type="OrthoDB" id="5538558at2759"/>
<dbReference type="InterPro" id="IPR029069">
    <property type="entry name" value="HotDog_dom_sf"/>
</dbReference>
<organism evidence="1 2">
    <name type="scientific">Fusarium austroafricanum</name>
    <dbReference type="NCBI Taxonomy" id="2364996"/>
    <lineage>
        <taxon>Eukaryota</taxon>
        <taxon>Fungi</taxon>
        <taxon>Dikarya</taxon>
        <taxon>Ascomycota</taxon>
        <taxon>Pezizomycotina</taxon>
        <taxon>Sordariomycetes</taxon>
        <taxon>Hypocreomycetidae</taxon>
        <taxon>Hypocreales</taxon>
        <taxon>Nectriaceae</taxon>
        <taxon>Fusarium</taxon>
        <taxon>Fusarium concolor species complex</taxon>
    </lineage>
</organism>
<accession>A0A8H4KHQ7</accession>
<keyword evidence="2" id="KW-1185">Reference proteome</keyword>
<dbReference type="PANTHER" id="PTHR31793">
    <property type="entry name" value="4-HYDROXYBENZOYL-COA THIOESTERASE FAMILY MEMBER"/>
    <property type="match status" value="1"/>
</dbReference>
<dbReference type="CDD" id="cd00586">
    <property type="entry name" value="4HBT"/>
    <property type="match status" value="1"/>
</dbReference>
<reference evidence="1" key="1">
    <citation type="submission" date="2020-01" db="EMBL/GenBank/DDBJ databases">
        <title>Identification and distribution of gene clusters putatively required for synthesis of sphingolipid metabolism inhibitors in phylogenetically diverse species of the filamentous fungus Fusarium.</title>
        <authorList>
            <person name="Kim H.-S."/>
            <person name="Busman M."/>
            <person name="Brown D.W."/>
            <person name="Divon H."/>
            <person name="Uhlig S."/>
            <person name="Proctor R.H."/>
        </authorList>
    </citation>
    <scope>NUCLEOTIDE SEQUENCE</scope>
    <source>
        <strain evidence="1">NRRL 53441</strain>
    </source>
</reference>
<dbReference type="Gene3D" id="3.10.129.10">
    <property type="entry name" value="Hotdog Thioesterase"/>
    <property type="match status" value="1"/>
</dbReference>
<evidence type="ECO:0000313" key="2">
    <source>
        <dbReference type="Proteomes" id="UP000605986"/>
    </source>
</evidence>
<dbReference type="SUPFAM" id="SSF54637">
    <property type="entry name" value="Thioesterase/thiol ester dehydrase-isomerase"/>
    <property type="match status" value="1"/>
</dbReference>
<dbReference type="GO" id="GO:0047617">
    <property type="term" value="F:fatty acyl-CoA hydrolase activity"/>
    <property type="evidence" value="ECO:0007669"/>
    <property type="project" value="TreeGrafter"/>
</dbReference>
<dbReference type="AlphaFoldDB" id="A0A8H4KHQ7"/>
<dbReference type="EMBL" id="JAADJG010000261">
    <property type="protein sequence ID" value="KAF4450011.1"/>
    <property type="molecule type" value="Genomic_DNA"/>
</dbReference>
<comment type="caution">
    <text evidence="1">The sequence shown here is derived from an EMBL/GenBank/DDBJ whole genome shotgun (WGS) entry which is preliminary data.</text>
</comment>
<dbReference type="PANTHER" id="PTHR31793:SF39">
    <property type="entry name" value="THIOESTERASE_THIOL ESTER DEHYDRASE-ISOMERASE"/>
    <property type="match status" value="1"/>
</dbReference>
<dbReference type="InterPro" id="IPR050563">
    <property type="entry name" value="4-hydroxybenzoyl-CoA_TE"/>
</dbReference>
<gene>
    <name evidence="1" type="ORF">F53441_6795</name>
</gene>
<evidence type="ECO:0000313" key="1">
    <source>
        <dbReference type="EMBL" id="KAF4450011.1"/>
    </source>
</evidence>